<feature type="region of interest" description="Disordered" evidence="6">
    <location>
        <begin position="299"/>
        <end position="339"/>
    </location>
</feature>
<protein>
    <recommendedName>
        <fullName evidence="7">Clp1 P-loop domain-containing protein</fullName>
    </recommendedName>
</protein>
<feature type="compositionally biased region" description="Basic and acidic residues" evidence="6">
    <location>
        <begin position="413"/>
        <end position="422"/>
    </location>
</feature>
<dbReference type="EMBL" id="LJSK01000235">
    <property type="protein sequence ID" value="KPI84740.1"/>
    <property type="molecule type" value="Genomic_DNA"/>
</dbReference>
<evidence type="ECO:0000256" key="4">
    <source>
        <dbReference type="ARBA" id="ARBA00022777"/>
    </source>
</evidence>
<evidence type="ECO:0000256" key="6">
    <source>
        <dbReference type="SAM" id="MobiDB-lite"/>
    </source>
</evidence>
<dbReference type="PANTHER" id="PTHR12755:SF3">
    <property type="entry name" value="POLYNUCLEOTIDE 5'-HYDROXYL-KINASE NOL9"/>
    <property type="match status" value="1"/>
</dbReference>
<feature type="compositionally biased region" description="Basic residues" evidence="6">
    <location>
        <begin position="330"/>
        <end position="339"/>
    </location>
</feature>
<dbReference type="InterPro" id="IPR032319">
    <property type="entry name" value="CLP1_P"/>
</dbReference>
<dbReference type="SUPFAM" id="SSF52540">
    <property type="entry name" value="P-loop containing nucleoside triphosphate hydrolases"/>
    <property type="match status" value="1"/>
</dbReference>
<dbReference type="GO" id="GO:0000448">
    <property type="term" value="P:cleavage in ITS2 between 5.8S rRNA and LSU-rRNA of tricistronic rRNA transcript (SSU-rRNA, 5.8S rRNA, LSU-rRNA)"/>
    <property type="evidence" value="ECO:0007669"/>
    <property type="project" value="TreeGrafter"/>
</dbReference>
<feature type="region of interest" description="Disordered" evidence="6">
    <location>
        <begin position="230"/>
        <end position="270"/>
    </location>
</feature>
<dbReference type="GO" id="GO:0051731">
    <property type="term" value="F:polynucleotide 5'-hydroxyl-kinase activity"/>
    <property type="evidence" value="ECO:0007669"/>
    <property type="project" value="InterPro"/>
</dbReference>
<comment type="caution">
    <text evidence="8">The sequence shown here is derived from an EMBL/GenBank/DDBJ whole genome shotgun (WGS) entry which is preliminary data.</text>
</comment>
<feature type="region of interest" description="Disordered" evidence="6">
    <location>
        <begin position="613"/>
        <end position="632"/>
    </location>
</feature>
<reference evidence="8 9" key="1">
    <citation type="journal article" date="2015" name="PLoS Pathog.">
        <title>Leptomonas seymouri: Adaptations to the Dixenous Life Cycle Analyzed by Genome Sequencing, Transcriptome Profiling and Co-infection with Leishmania donovani.</title>
        <authorList>
            <person name="Kraeva N."/>
            <person name="Butenko A."/>
            <person name="Hlavacova J."/>
            <person name="Kostygov A."/>
            <person name="Myskova J."/>
            <person name="Grybchuk D."/>
            <person name="Lestinova T."/>
            <person name="Votypka J."/>
            <person name="Volf P."/>
            <person name="Opperdoes F."/>
            <person name="Flegontov P."/>
            <person name="Lukes J."/>
            <person name="Yurchenko V."/>
        </authorList>
    </citation>
    <scope>NUCLEOTIDE SEQUENCE [LARGE SCALE GENOMIC DNA]</scope>
    <source>
        <strain evidence="8 9">ATCC 30220</strain>
    </source>
</reference>
<feature type="compositionally biased region" description="Polar residues" evidence="6">
    <location>
        <begin position="187"/>
        <end position="202"/>
    </location>
</feature>
<dbReference type="GO" id="GO:0005634">
    <property type="term" value="C:nucleus"/>
    <property type="evidence" value="ECO:0007669"/>
    <property type="project" value="TreeGrafter"/>
</dbReference>
<dbReference type="Gene3D" id="3.40.50.300">
    <property type="entry name" value="P-loop containing nucleotide triphosphate hydrolases"/>
    <property type="match status" value="1"/>
</dbReference>
<keyword evidence="5" id="KW-0067">ATP-binding</keyword>
<proteinExistence type="inferred from homology"/>
<evidence type="ECO:0000313" key="9">
    <source>
        <dbReference type="Proteomes" id="UP000038009"/>
    </source>
</evidence>
<feature type="compositionally biased region" description="Low complexity" evidence="6">
    <location>
        <begin position="300"/>
        <end position="316"/>
    </location>
</feature>
<evidence type="ECO:0000259" key="7">
    <source>
        <dbReference type="Pfam" id="PF16575"/>
    </source>
</evidence>
<feature type="compositionally biased region" description="Polar residues" evidence="6">
    <location>
        <begin position="1015"/>
        <end position="1032"/>
    </location>
</feature>
<feature type="compositionally biased region" description="Basic and acidic residues" evidence="6">
    <location>
        <begin position="454"/>
        <end position="473"/>
    </location>
</feature>
<feature type="compositionally biased region" description="Acidic residues" evidence="6">
    <location>
        <begin position="257"/>
        <end position="266"/>
    </location>
</feature>
<sequence>MPVNRGKRIVDARPQAAEVGVGSLPLTSTSTGQRGARRVAASGVEYVGTVDTAPTTSALSASAAPPLHFKVPAAVLQRIQEQHHHQPLADVAVTSMPSATSNSGDAPERVPTASAPQPAAVTPADEALHLRPSPSLPILPTETDSHAAQQMQPAAASKTSAKGGAVAVEEVSEVDISATVAALKAVSSSHLEASTATATTSPGERATSKSKPVIFSRQWRRQIFASWGTAHASRPLSSGERQSGGREGSADSTSNSADEEAEDDDGFASPFGGASVIRFDKTGDEACPFGGLHGVAAMLSSSSSSSSSNSDSGDGSAVHVNDDEGSSQRPSRRARHARHQLALEARQKQRVQRHMSGFDKEFLRQQEAQLLHEPEEEEEEEEGSDSDASSGEDFTADSNVESADGCEAAETSSQDRNESAPDEREEGQAVEGRSLASCERQGGSGGFGAMKRARQQEAEARQVRDELQRRRSGNDGTGCVPLPVPQVGGASSVPAHACSERMPPNTGARSHWFDAFFFAVHENRLRKGGCHHTLMGLRDAVAIHGPCGIIGFGLGEVCVSGFYLGKKQMNLWHEEHHAVLMPMKKLKTRHAQDMGLPQWTHVPDPVWPAHPMQPPTSPTAAKSGFDKKRGSSGDKMEFVLGQPLNACHFVATSQQQHQSAATNAAADERDAADDEEGFLQSLQWNCEAVFGEIDWDWVEATVQSWRSLFSNKLPPILLVVQPSSSIAGPRGAAGPMRKYYFARKRGRGGQHKAKRHSGHSTGGAYMDLPSFVAHRSETTIDLALLPGVVPSIAAQGCGCVMVLGSANIGKSTLCRFLANVLLSQHGLCYWLDLDVGQPEFGVPGQFTLVMVRRPLLRERDSSCVRTVASLFIGANTAVQCPVSTANALATICAQVAAVAKDHPVVVNTHGWVLQTGRRVSVEALRRLRPRQVIHLYKGKEEAWAQDTAALLDPRNGLNADVVQRRFLVRRSAPKIGGGDEGHTAFPAVSPAFASPLSRLPFPHAFEVPSEAVLSSAESPVSSPNAPGTSSNYNKRKATSKGAGDPSHTWRGQVHAVRVEREETYSSIQLLKATKGSRGRQQRWQTYFAPLLRFYTHRSAGAAAERSSEAETTLLEAPLSSLRSIVLAERDEKMGDTQLFPSDATSTCAGSAEARQMHAEVAAALEHAVVAVLFHKPCETVASLPSPQRSGGCVVRSLASLPCGFPVTCYGVVESSEQELLSGREAAAAAIENGAGDGTLKDESPAHGWIRLRVPLRPAVVAAMLRASDASPATEMRSAGKPDTAAVSAALGTTQISIAYSAVLRQDTSFVDV</sequence>
<dbReference type="Pfam" id="PF16575">
    <property type="entry name" value="CLP1_P"/>
    <property type="match status" value="1"/>
</dbReference>
<evidence type="ECO:0000256" key="1">
    <source>
        <dbReference type="ARBA" id="ARBA00011003"/>
    </source>
</evidence>
<dbReference type="VEuPathDB" id="TriTrypDB:Lsey_0235_0060"/>
<dbReference type="InterPro" id="IPR045116">
    <property type="entry name" value="Clp1/Grc3"/>
</dbReference>
<gene>
    <name evidence="8" type="ORF">ABL78_6207</name>
</gene>
<feature type="region of interest" description="Disordered" evidence="6">
    <location>
        <begin position="1015"/>
        <end position="1051"/>
    </location>
</feature>
<accession>A0A0N1IIH1</accession>
<keyword evidence="3" id="KW-0547">Nucleotide-binding</keyword>
<evidence type="ECO:0000256" key="5">
    <source>
        <dbReference type="ARBA" id="ARBA00022840"/>
    </source>
</evidence>
<dbReference type="GO" id="GO:0005524">
    <property type="term" value="F:ATP binding"/>
    <property type="evidence" value="ECO:0007669"/>
    <property type="project" value="UniProtKB-KW"/>
</dbReference>
<dbReference type="Proteomes" id="UP000038009">
    <property type="component" value="Unassembled WGS sequence"/>
</dbReference>
<organism evidence="8 9">
    <name type="scientific">Leptomonas seymouri</name>
    <dbReference type="NCBI Taxonomy" id="5684"/>
    <lineage>
        <taxon>Eukaryota</taxon>
        <taxon>Discoba</taxon>
        <taxon>Euglenozoa</taxon>
        <taxon>Kinetoplastea</taxon>
        <taxon>Metakinetoplastina</taxon>
        <taxon>Trypanosomatida</taxon>
        <taxon>Trypanosomatidae</taxon>
        <taxon>Leishmaniinae</taxon>
        <taxon>Leptomonas</taxon>
    </lineage>
</organism>
<dbReference type="OMA" id="WDWVEAT"/>
<feature type="domain" description="Clp1 P-loop" evidence="7">
    <location>
        <begin position="804"/>
        <end position="941"/>
    </location>
</feature>
<evidence type="ECO:0000256" key="2">
    <source>
        <dbReference type="ARBA" id="ARBA00022679"/>
    </source>
</evidence>
<dbReference type="PANTHER" id="PTHR12755">
    <property type="entry name" value="CLEAVAGE/POLYADENYLATION FACTOR IA SUBUNIT CLP1P"/>
    <property type="match status" value="1"/>
</dbReference>
<evidence type="ECO:0000313" key="8">
    <source>
        <dbReference type="EMBL" id="KPI84740.1"/>
    </source>
</evidence>
<keyword evidence="2" id="KW-0808">Transferase</keyword>
<keyword evidence="4" id="KW-0418">Kinase</keyword>
<keyword evidence="9" id="KW-1185">Reference proteome</keyword>
<feature type="region of interest" description="Disordered" evidence="6">
    <location>
        <begin position="96"/>
        <end position="160"/>
    </location>
</feature>
<evidence type="ECO:0000256" key="3">
    <source>
        <dbReference type="ARBA" id="ARBA00022741"/>
    </source>
</evidence>
<feature type="region of interest" description="Disordered" evidence="6">
    <location>
        <begin position="371"/>
        <end position="492"/>
    </location>
</feature>
<name>A0A0N1IIH1_LEPSE</name>
<dbReference type="InterPro" id="IPR027417">
    <property type="entry name" value="P-loop_NTPase"/>
</dbReference>
<dbReference type="OrthoDB" id="2405412at2759"/>
<feature type="compositionally biased region" description="Acidic residues" evidence="6">
    <location>
        <begin position="374"/>
        <end position="385"/>
    </location>
</feature>
<comment type="similarity">
    <text evidence="1">Belongs to the Clp1 family. NOL9/GRC3 subfamily.</text>
</comment>
<feature type="region of interest" description="Disordered" evidence="6">
    <location>
        <begin position="187"/>
        <end position="212"/>
    </location>
</feature>